<accession>A0A8J3I8S3</accession>
<organism evidence="1 2">
    <name type="scientific">Reticulibacter mediterranei</name>
    <dbReference type="NCBI Taxonomy" id="2778369"/>
    <lineage>
        <taxon>Bacteria</taxon>
        <taxon>Bacillati</taxon>
        <taxon>Chloroflexota</taxon>
        <taxon>Ktedonobacteria</taxon>
        <taxon>Ktedonobacterales</taxon>
        <taxon>Reticulibacteraceae</taxon>
        <taxon>Reticulibacter</taxon>
    </lineage>
</organism>
<reference evidence="1" key="1">
    <citation type="submission" date="2020-10" db="EMBL/GenBank/DDBJ databases">
        <title>Taxonomic study of unclassified bacteria belonging to the class Ktedonobacteria.</title>
        <authorList>
            <person name="Yabe S."/>
            <person name="Wang C.M."/>
            <person name="Zheng Y."/>
            <person name="Sakai Y."/>
            <person name="Cavaletti L."/>
            <person name="Monciardini P."/>
            <person name="Donadio S."/>
        </authorList>
    </citation>
    <scope>NUCLEOTIDE SEQUENCE</scope>
    <source>
        <strain evidence="1">ID150040</strain>
    </source>
</reference>
<dbReference type="EMBL" id="BNJK01000001">
    <property type="protein sequence ID" value="GHO89996.1"/>
    <property type="molecule type" value="Genomic_DNA"/>
</dbReference>
<gene>
    <name evidence="1" type="ORF">KSF_000440</name>
</gene>
<comment type="caution">
    <text evidence="1">The sequence shown here is derived from an EMBL/GenBank/DDBJ whole genome shotgun (WGS) entry which is preliminary data.</text>
</comment>
<protein>
    <submittedName>
        <fullName evidence="1">Uncharacterized protein</fullName>
    </submittedName>
</protein>
<evidence type="ECO:0000313" key="2">
    <source>
        <dbReference type="Proteomes" id="UP000597444"/>
    </source>
</evidence>
<name>A0A8J3I8S3_9CHLR</name>
<keyword evidence="2" id="KW-1185">Reference proteome</keyword>
<proteinExistence type="predicted"/>
<evidence type="ECO:0000313" key="1">
    <source>
        <dbReference type="EMBL" id="GHO89996.1"/>
    </source>
</evidence>
<dbReference type="Proteomes" id="UP000597444">
    <property type="component" value="Unassembled WGS sequence"/>
</dbReference>
<dbReference type="AlphaFoldDB" id="A0A8J3I8S3"/>
<sequence length="222" mass="25730">MTVYYQGNVASRIGIGTLCRRESEVEIGEIVQAVLEVLPYAHLHLWGVKKNGLRHLFQTLEVSLLRKIKSSDSAAWHDMFKGNGKRLHAIAAKEGMNRQEYTIKKKLPAYIAGMERVTNQSYRLTGVPDTTWIHTLVGSYGYTLRLRSKQGRTYAYAVKKQGQRLKEVYLSSLFDISLPIHRITHSFTSSQLSIHLYIYTRTRFYAVFSYYYNIKREFLHSL</sequence>